<accession>C8VHY8</accession>
<dbReference type="EMBL" id="BN001306">
    <property type="protein sequence ID" value="CBF82978.1"/>
    <property type="molecule type" value="Genomic_DNA"/>
</dbReference>
<dbReference type="Proteomes" id="UP000000560">
    <property type="component" value="Chromosome VI"/>
</dbReference>
<proteinExistence type="predicted"/>
<evidence type="ECO:0000313" key="1">
    <source>
        <dbReference type="EMBL" id="CBF82978.1"/>
    </source>
</evidence>
<reference evidence="2" key="1">
    <citation type="journal article" date="2005" name="Nature">
        <title>Sequencing of Aspergillus nidulans and comparative analysis with A. fumigatus and A. oryzae.</title>
        <authorList>
            <person name="Galagan J.E."/>
            <person name="Calvo S.E."/>
            <person name="Cuomo C."/>
            <person name="Ma L.J."/>
            <person name="Wortman J.R."/>
            <person name="Batzoglou S."/>
            <person name="Lee S.I."/>
            <person name="Basturkmen M."/>
            <person name="Spevak C.C."/>
            <person name="Clutterbuck J."/>
            <person name="Kapitonov V."/>
            <person name="Jurka J."/>
            <person name="Scazzocchio C."/>
            <person name="Farman M."/>
            <person name="Butler J."/>
            <person name="Purcell S."/>
            <person name="Harris S."/>
            <person name="Braus G.H."/>
            <person name="Draht O."/>
            <person name="Busch S."/>
            <person name="D'Enfert C."/>
            <person name="Bouchier C."/>
            <person name="Goldman G.H."/>
            <person name="Bell-Pedersen D."/>
            <person name="Griffiths-Jones S."/>
            <person name="Doonan J.H."/>
            <person name="Yu J."/>
            <person name="Vienken K."/>
            <person name="Pain A."/>
            <person name="Freitag M."/>
            <person name="Selker E.U."/>
            <person name="Archer D.B."/>
            <person name="Penalva M.A."/>
            <person name="Oakley B.R."/>
            <person name="Momany M."/>
            <person name="Tanaka T."/>
            <person name="Kumagai T."/>
            <person name="Asai K."/>
            <person name="Machida M."/>
            <person name="Nierman W.C."/>
            <person name="Denning D.W."/>
            <person name="Caddick M."/>
            <person name="Hynes M."/>
            <person name="Paoletti M."/>
            <person name="Fischer R."/>
            <person name="Miller B."/>
            <person name="Dyer P."/>
            <person name="Sachs M.S."/>
            <person name="Osmani S.A."/>
            <person name="Birren B.W."/>
        </authorList>
    </citation>
    <scope>NUCLEOTIDE SEQUENCE [LARGE SCALE GENOMIC DNA]</scope>
    <source>
        <strain evidence="2">FGSC A4 / ATCC 38163 / CBS 112.46 / NRRL 194 / M139</strain>
    </source>
</reference>
<keyword evidence="2" id="KW-1185">Reference proteome</keyword>
<sequence>MPLIGVHVLHQWSHLSKVSNYN</sequence>
<protein>
    <submittedName>
        <fullName evidence="1">Uncharacterized protein</fullName>
    </submittedName>
</protein>
<dbReference type="HOGENOM" id="CLU_3425111_0_0_1"/>
<dbReference type="InParanoid" id="C8VHY8"/>
<gene>
    <name evidence="1" type="ORF">ANIA_11382</name>
</gene>
<dbReference type="AlphaFoldDB" id="C8VHY8"/>
<evidence type="ECO:0000313" key="2">
    <source>
        <dbReference type="Proteomes" id="UP000000560"/>
    </source>
</evidence>
<reference evidence="2" key="2">
    <citation type="journal article" date="2009" name="Fungal Genet. Biol.">
        <title>The 2008 update of the Aspergillus nidulans genome annotation: a community effort.</title>
        <authorList>
            <person name="Wortman J.R."/>
            <person name="Gilsenan J.M."/>
            <person name="Joardar V."/>
            <person name="Deegan J."/>
            <person name="Clutterbuck J."/>
            <person name="Andersen M.R."/>
            <person name="Archer D."/>
            <person name="Bencina M."/>
            <person name="Braus G."/>
            <person name="Coutinho P."/>
            <person name="von Dohren H."/>
            <person name="Doonan J."/>
            <person name="Driessen A.J."/>
            <person name="Durek P."/>
            <person name="Espeso E."/>
            <person name="Fekete E."/>
            <person name="Flipphi M."/>
            <person name="Estrada C.G."/>
            <person name="Geysens S."/>
            <person name="Goldman G."/>
            <person name="de Groot P.W."/>
            <person name="Hansen K."/>
            <person name="Harris S.D."/>
            <person name="Heinekamp T."/>
            <person name="Helmstaedt K."/>
            <person name="Henrissat B."/>
            <person name="Hofmann G."/>
            <person name="Homan T."/>
            <person name="Horio T."/>
            <person name="Horiuchi H."/>
            <person name="James S."/>
            <person name="Jones M."/>
            <person name="Karaffa L."/>
            <person name="Karanyi Z."/>
            <person name="Kato M."/>
            <person name="Keller N."/>
            <person name="Kelly D.E."/>
            <person name="Kiel J.A."/>
            <person name="Kim J.M."/>
            <person name="van der Klei I.J."/>
            <person name="Klis F.M."/>
            <person name="Kovalchuk A."/>
            <person name="Krasevec N."/>
            <person name="Kubicek C.P."/>
            <person name="Liu B."/>
            <person name="Maccabe A."/>
            <person name="Meyer V."/>
            <person name="Mirabito P."/>
            <person name="Miskei M."/>
            <person name="Mos M."/>
            <person name="Mullins J."/>
            <person name="Nelson D.R."/>
            <person name="Nielsen J."/>
            <person name="Oakley B.R."/>
            <person name="Osmani S.A."/>
            <person name="Pakula T."/>
            <person name="Paszewski A."/>
            <person name="Paulsen I."/>
            <person name="Pilsyk S."/>
            <person name="Pocsi I."/>
            <person name="Punt P.J."/>
            <person name="Ram A.F."/>
            <person name="Ren Q."/>
            <person name="Robellet X."/>
            <person name="Robson G."/>
            <person name="Seiboth B."/>
            <person name="van Solingen P."/>
            <person name="Specht T."/>
            <person name="Sun J."/>
            <person name="Taheri-Talesh N."/>
            <person name="Takeshita N."/>
            <person name="Ussery D."/>
            <person name="vanKuyk P.A."/>
            <person name="Visser H."/>
            <person name="van de Vondervoort P.J."/>
            <person name="de Vries R.P."/>
            <person name="Walton J."/>
            <person name="Xiang X."/>
            <person name="Xiong Y."/>
            <person name="Zeng A.P."/>
            <person name="Brandt B.W."/>
            <person name="Cornell M.J."/>
            <person name="van den Hondel C.A."/>
            <person name="Visser J."/>
            <person name="Oliver S.G."/>
            <person name="Turner G."/>
        </authorList>
    </citation>
    <scope>GENOME REANNOTATION</scope>
    <source>
        <strain evidence="2">FGSC A4 / ATCC 38163 / CBS 112.46 / NRRL 194 / M139</strain>
    </source>
</reference>
<name>C8VHY8_EMENI</name>
<organism evidence="1 2">
    <name type="scientific">Emericella nidulans (strain FGSC A4 / ATCC 38163 / CBS 112.46 / NRRL 194 / M139)</name>
    <name type="common">Aspergillus nidulans</name>
    <dbReference type="NCBI Taxonomy" id="227321"/>
    <lineage>
        <taxon>Eukaryota</taxon>
        <taxon>Fungi</taxon>
        <taxon>Dikarya</taxon>
        <taxon>Ascomycota</taxon>
        <taxon>Pezizomycotina</taxon>
        <taxon>Eurotiomycetes</taxon>
        <taxon>Eurotiomycetidae</taxon>
        <taxon>Eurotiales</taxon>
        <taxon>Aspergillaceae</taxon>
        <taxon>Aspergillus</taxon>
        <taxon>Aspergillus subgen. Nidulantes</taxon>
    </lineage>
</organism>